<keyword evidence="1 2" id="KW-0597">Phosphoprotein</keyword>
<evidence type="ECO:0000256" key="2">
    <source>
        <dbReference type="PROSITE-ProRule" id="PRU00169"/>
    </source>
</evidence>
<evidence type="ECO:0000313" key="5">
    <source>
        <dbReference type="Proteomes" id="UP001596472"/>
    </source>
</evidence>
<keyword evidence="5" id="KW-1185">Reference proteome</keyword>
<feature type="modified residue" description="4-aspartylphosphate" evidence="2">
    <location>
        <position position="61"/>
    </location>
</feature>
<proteinExistence type="predicted"/>
<dbReference type="PANTHER" id="PTHR44591:SF3">
    <property type="entry name" value="RESPONSE REGULATORY DOMAIN-CONTAINING PROTEIN"/>
    <property type="match status" value="1"/>
</dbReference>
<comment type="caution">
    <text evidence="4">The sequence shown here is derived from an EMBL/GenBank/DDBJ whole genome shotgun (WGS) entry which is preliminary data.</text>
</comment>
<dbReference type="Gene3D" id="3.40.50.2300">
    <property type="match status" value="1"/>
</dbReference>
<dbReference type="Pfam" id="PF00072">
    <property type="entry name" value="Response_reg"/>
    <property type="match status" value="1"/>
</dbReference>
<evidence type="ECO:0000256" key="1">
    <source>
        <dbReference type="ARBA" id="ARBA00022553"/>
    </source>
</evidence>
<evidence type="ECO:0000259" key="3">
    <source>
        <dbReference type="PROSITE" id="PS50110"/>
    </source>
</evidence>
<gene>
    <name evidence="4" type="ORF">ACFQY0_05610</name>
</gene>
<dbReference type="InterPro" id="IPR011006">
    <property type="entry name" value="CheY-like_superfamily"/>
</dbReference>
<dbReference type="PROSITE" id="PS50110">
    <property type="entry name" value="RESPONSE_REGULATORY"/>
    <property type="match status" value="1"/>
</dbReference>
<feature type="domain" description="Response regulatory" evidence="3">
    <location>
        <begin position="5"/>
        <end position="129"/>
    </location>
</feature>
<organism evidence="4 5">
    <name type="scientific">Haloferula chungangensis</name>
    <dbReference type="NCBI Taxonomy" id="1048331"/>
    <lineage>
        <taxon>Bacteria</taxon>
        <taxon>Pseudomonadati</taxon>
        <taxon>Verrucomicrobiota</taxon>
        <taxon>Verrucomicrobiia</taxon>
        <taxon>Verrucomicrobiales</taxon>
        <taxon>Verrucomicrobiaceae</taxon>
        <taxon>Haloferula</taxon>
    </lineage>
</organism>
<name>A0ABW2L2S3_9BACT</name>
<dbReference type="SMART" id="SM00448">
    <property type="entry name" value="REC"/>
    <property type="match status" value="1"/>
</dbReference>
<dbReference type="EMBL" id="JBHTBS010000002">
    <property type="protein sequence ID" value="MFC7336644.1"/>
    <property type="molecule type" value="Genomic_DNA"/>
</dbReference>
<accession>A0ABW2L2S3</accession>
<protein>
    <submittedName>
        <fullName evidence="4">Response regulator</fullName>
    </submittedName>
</protein>
<dbReference type="PANTHER" id="PTHR44591">
    <property type="entry name" value="STRESS RESPONSE REGULATOR PROTEIN 1"/>
    <property type="match status" value="1"/>
</dbReference>
<reference evidence="5" key="1">
    <citation type="journal article" date="2019" name="Int. J. Syst. Evol. Microbiol.">
        <title>The Global Catalogue of Microorganisms (GCM) 10K type strain sequencing project: providing services to taxonomists for standard genome sequencing and annotation.</title>
        <authorList>
            <consortium name="The Broad Institute Genomics Platform"/>
            <consortium name="The Broad Institute Genome Sequencing Center for Infectious Disease"/>
            <person name="Wu L."/>
            <person name="Ma J."/>
        </authorList>
    </citation>
    <scope>NUCLEOTIDE SEQUENCE [LARGE SCALE GENOMIC DNA]</scope>
    <source>
        <strain evidence="5">CGMCC 4.1467</strain>
    </source>
</reference>
<dbReference type="InterPro" id="IPR001789">
    <property type="entry name" value="Sig_transdc_resp-reg_receiver"/>
</dbReference>
<dbReference type="RefSeq" id="WP_379710120.1">
    <property type="nucleotide sequence ID" value="NZ_JBHTBS010000002.1"/>
</dbReference>
<sequence length="163" mass="18398">MNQITILSLDDEPEVRQAITRDLEPFAKLFRIEVAEDVEDARDVLRSIDDDGDSLGLILCDHRLPGTSGVEFLIQLEAEENHKGIRKVLVTGQADQQDTIRAINTGGLDHYIAKPWQAEELQSIVREQLTGYLLDHDIDPIPYLSILDDPRLFERIAKGPNVD</sequence>
<evidence type="ECO:0000313" key="4">
    <source>
        <dbReference type="EMBL" id="MFC7336644.1"/>
    </source>
</evidence>
<dbReference type="Proteomes" id="UP001596472">
    <property type="component" value="Unassembled WGS sequence"/>
</dbReference>
<dbReference type="SUPFAM" id="SSF52172">
    <property type="entry name" value="CheY-like"/>
    <property type="match status" value="1"/>
</dbReference>
<dbReference type="InterPro" id="IPR050595">
    <property type="entry name" value="Bact_response_regulator"/>
</dbReference>